<name>A0AAD3H3J9_9STRA</name>
<dbReference type="Gene3D" id="1.20.58.1970">
    <property type="match status" value="1"/>
</dbReference>
<evidence type="ECO:0000256" key="1">
    <source>
        <dbReference type="SAM" id="Coils"/>
    </source>
</evidence>
<dbReference type="Gene3D" id="1.10.287.1060">
    <property type="entry name" value="ESAT-6-like"/>
    <property type="match status" value="1"/>
</dbReference>
<dbReference type="Proteomes" id="UP001054902">
    <property type="component" value="Unassembled WGS sequence"/>
</dbReference>
<dbReference type="InterPro" id="IPR013167">
    <property type="entry name" value="COG4_M"/>
</dbReference>
<gene>
    <name evidence="4" type="ORF">CTEN210_05110</name>
</gene>
<keyword evidence="5" id="KW-1185">Reference proteome</keyword>
<dbReference type="Pfam" id="PF08318">
    <property type="entry name" value="COG4_m"/>
    <property type="match status" value="1"/>
</dbReference>
<feature type="domain" description="Conserved oligomeric Golgi complex subunit 4 C-terminal" evidence="3">
    <location>
        <begin position="686"/>
        <end position="931"/>
    </location>
</feature>
<comment type="caution">
    <text evidence="4">The sequence shown here is derived from an EMBL/GenBank/DDBJ whole genome shotgun (WGS) entry which is preliminary data.</text>
</comment>
<dbReference type="Pfam" id="PF20662">
    <property type="entry name" value="COG4_C"/>
    <property type="match status" value="1"/>
</dbReference>
<proteinExistence type="predicted"/>
<dbReference type="PANTHER" id="PTHR24016:SF0">
    <property type="entry name" value="CONSERVED OLIGOMERIC GOLGI COMPLEX SUBUNIT 4"/>
    <property type="match status" value="1"/>
</dbReference>
<reference evidence="4 5" key="1">
    <citation type="journal article" date="2021" name="Sci. Rep.">
        <title>The genome of the diatom Chaetoceros tenuissimus carries an ancient integrated fragment of an extant virus.</title>
        <authorList>
            <person name="Hongo Y."/>
            <person name="Kimura K."/>
            <person name="Takaki Y."/>
            <person name="Yoshida Y."/>
            <person name="Baba S."/>
            <person name="Kobayashi G."/>
            <person name="Nagasaki K."/>
            <person name="Hano T."/>
            <person name="Tomaru Y."/>
        </authorList>
    </citation>
    <scope>NUCLEOTIDE SEQUENCE [LARGE SCALE GENOMIC DNA]</scope>
    <source>
        <strain evidence="4 5">NIES-3715</strain>
    </source>
</reference>
<dbReference type="InterPro" id="IPR048682">
    <property type="entry name" value="COG4"/>
</dbReference>
<evidence type="ECO:0000259" key="3">
    <source>
        <dbReference type="Pfam" id="PF20662"/>
    </source>
</evidence>
<dbReference type="Gene3D" id="1.20.1500.10">
    <property type="entry name" value="YheA/YmcA-like"/>
    <property type="match status" value="1"/>
</dbReference>
<keyword evidence="1" id="KW-0175">Coiled coil</keyword>
<evidence type="ECO:0000313" key="4">
    <source>
        <dbReference type="EMBL" id="GFH48634.1"/>
    </source>
</evidence>
<dbReference type="InterPro" id="IPR023378">
    <property type="entry name" value="YheA/YmcA-like_dom_sf"/>
</dbReference>
<evidence type="ECO:0000259" key="2">
    <source>
        <dbReference type="Pfam" id="PF08318"/>
    </source>
</evidence>
<evidence type="ECO:0000313" key="5">
    <source>
        <dbReference type="Proteomes" id="UP001054902"/>
    </source>
</evidence>
<feature type="coiled-coil region" evidence="1">
    <location>
        <begin position="439"/>
        <end position="472"/>
    </location>
</feature>
<feature type="domain" description="COG4 transport protein middle alpha-helical bundle" evidence="2">
    <location>
        <begin position="267"/>
        <end position="614"/>
    </location>
</feature>
<protein>
    <submittedName>
        <fullName evidence="4">Uncharacterized protein</fullName>
    </submittedName>
</protein>
<accession>A0AAD3H3J9</accession>
<dbReference type="AlphaFoldDB" id="A0AAD3H3J9"/>
<organism evidence="4 5">
    <name type="scientific">Chaetoceros tenuissimus</name>
    <dbReference type="NCBI Taxonomy" id="426638"/>
    <lineage>
        <taxon>Eukaryota</taxon>
        <taxon>Sar</taxon>
        <taxon>Stramenopiles</taxon>
        <taxon>Ochrophyta</taxon>
        <taxon>Bacillariophyta</taxon>
        <taxon>Coscinodiscophyceae</taxon>
        <taxon>Chaetocerotophycidae</taxon>
        <taxon>Chaetocerotales</taxon>
        <taxon>Chaetocerotaceae</taxon>
        <taxon>Chaetoceros</taxon>
    </lineage>
</organism>
<dbReference type="InterPro" id="IPR048684">
    <property type="entry name" value="COG4_C"/>
</dbReference>
<dbReference type="SUPFAM" id="SSF158622">
    <property type="entry name" value="YheA/YmcA-like"/>
    <property type="match status" value="1"/>
</dbReference>
<dbReference type="EMBL" id="BLLK01000029">
    <property type="protein sequence ID" value="GFH48634.1"/>
    <property type="molecule type" value="Genomic_DNA"/>
</dbReference>
<dbReference type="PANTHER" id="PTHR24016">
    <property type="entry name" value="CONSERVED OLIGOMERIC GOLGI COMPLEX SUBUNIT 4"/>
    <property type="match status" value="1"/>
</dbReference>
<sequence length="953" mass="104701">MAKVVKNMSEALTTGAAEESLLQLSSHSEENAIRLAKELAESLLNKNVKVDRQKVESKQQQQNYYPIEVPESLSKSTKNVRKYQREENPLENAKASADSILASLTKVASGGSQASSDLRSLETKRRLIDSAANDVQAALSLRQLASFGADALGARRYTDAARAVSDYNRVDPSDRAKTIAGPHAIRAYERTKDVLQRTVLEQYENAVAEGDLKGLSELTPLLGMLELADKGVGLYLRYSQNSLNEIMNAGLKEDEVVEEKQNAMQAEEDAGVRISRAEQRRRVEQKKSAVTICTKLAKIFNTAVTHLRHHLPMVAFSLGDADGDAALVQLVHLEVERRSVEIIREHIGVKQLGSLHNKARSVADLIEEKYISGEVLDEGFFGEEGNFLSLSTTTDKTAAIETMDDCGFKAQLGSFIQMNSKLDEIALLMQHTESYERFIRHAVDEVNKARDLRRKQNQEDRKKKWIAQLENEGKDATLEEAQKFDKQEAEIQANQRVQDVLPPQTQLNEIIAEVGGYLSGIERAFLLGNFQRAFFSINYPDERSYTPITILKSNRPRHSSGSLALQTSLVEECLYAAQQSTLRAFATGHSGTACAAANLSSDILGRVLLESMAQRAEAGSSMLKPGDGLLSGSAGLGQAALSVMSTAQKGLTNATKGRRGGLGDGSEEERLALQRQIDEGIARSCAALNDLEVAVDYTRRLEEKLLQETGSTFPQGQKTEQLRQCISGLSGVMEAYQGASKEAVEHLVAIVIPRVRSIVSECVGQDSSSSASFMTAGATVTTNVKMDYNLDDKAYELAQISEGFMSRLCQLFDEVIEPLRLHLAPSLADAVILGIIGGASKRIESAIKKNQFTALGALALDSDIRFFLNYVKSKVDAESLTSSSTLLKSCNPLARLSQISYLMNVDDLEDVLDLISSSKRKNMWDLSLNDAKAFLNLRVDFEGRKVNELLQMQ</sequence>